<gene>
    <name evidence="1" type="ORF">OXU80_13520</name>
</gene>
<sequence length="571" mass="61649">MPDLAALRVSFDPTGLQAGHTALQSVVRTADQAGKAADALGRGIEQAGRKTETASKAVDAHTRMIERQLKMERDLERHLKGTGGMYEQLAREMAKVDAATVAASGGLTSMGAAAKVANDNIRLTRGQVQGLGYQINDVGTMLAMGASPFQVMASQAGQVVQVLGDGPRGVRGSLIAMKNAAIAGGASLASALGPVGIAVAGVTAAVGALAYAFRDSLPDAATVLERHSQILDRVTSQYDDLKTKLEAIGEAEQAIGLRVELEIDRRDLERQIKAEMQNVDVGFTDRFATQFEFGFKDFDEGSTKRLFDPIRQQVDTLREALKRGETDAVIPFRKQMEYLHEVAGDDQEMRTAIEAALEYTKTLAGLTARADEASLALERMGIAEKGGRLRTPTRDQERGLMDRMDPEGAEDIRKALKDQADALTETTTRRRTARTEAERYSDTLERQRYAIEREVDSLRAQVDGFGMTEGAAAALRFEMGALAEARRAAAAAGQVVTPGQIADIKTAAGEISTMTDRLAALNKEKALTDRRAEFMANLDFETSIAKLPEAERKIAAPLRDIGITFEEETGE</sequence>
<protein>
    <submittedName>
        <fullName evidence="1">Phage tail length tape measure family protein</fullName>
    </submittedName>
</protein>
<reference evidence="1" key="1">
    <citation type="submission" date="2022-11" db="EMBL/GenBank/DDBJ databases">
        <title>beta-Carotene-producing bacterium, Jeongeuplla avenae sp. nov., alleviates the salt stress of Arabidopsis seedlings.</title>
        <authorList>
            <person name="Jiang L."/>
            <person name="Lee J."/>
        </authorList>
    </citation>
    <scope>NUCLEOTIDE SEQUENCE</scope>
    <source>
        <strain evidence="1">DY_R2A_6</strain>
    </source>
</reference>
<name>A0ACD4NWT1_9HYPH</name>
<dbReference type="EMBL" id="CP113520">
    <property type="protein sequence ID" value="WAJ31153.1"/>
    <property type="molecule type" value="Genomic_DNA"/>
</dbReference>
<proteinExistence type="predicted"/>
<evidence type="ECO:0000313" key="1">
    <source>
        <dbReference type="EMBL" id="WAJ31153.1"/>
    </source>
</evidence>
<keyword evidence="2" id="KW-1185">Reference proteome</keyword>
<organism evidence="1 2">
    <name type="scientific">Antarcticirhabdus aurantiaca</name>
    <dbReference type="NCBI Taxonomy" id="2606717"/>
    <lineage>
        <taxon>Bacteria</taxon>
        <taxon>Pseudomonadati</taxon>
        <taxon>Pseudomonadota</taxon>
        <taxon>Alphaproteobacteria</taxon>
        <taxon>Hyphomicrobiales</taxon>
        <taxon>Aurantimonadaceae</taxon>
        <taxon>Antarcticirhabdus</taxon>
    </lineage>
</organism>
<accession>A0ACD4NWT1</accession>
<dbReference type="Proteomes" id="UP001163223">
    <property type="component" value="Chromosome"/>
</dbReference>
<evidence type="ECO:0000313" key="2">
    <source>
        <dbReference type="Proteomes" id="UP001163223"/>
    </source>
</evidence>